<dbReference type="Proteomes" id="UP001149860">
    <property type="component" value="Chromosome"/>
</dbReference>
<gene>
    <name evidence="1" type="ORF">O0236_007315</name>
</gene>
<sequence>MKTIIYNGIKFNKDSKTGYYLSSKNVNGKRIRLHRYVWENERGPIPKGMHIHHIDENKDNNDIDNLALLTPFQHEHFHSEEHVKSNPEWFERFQHEGIEQAKVWHASEKGREWHKKHYEQMKDALYKDSIRICQQCGKEYSTIDHGNNKFCSNKCKSQWRRDQHLDDVDRKCVICGKEFKANKYSTKKTCSHDCSIELQYRTRWGKSKKH</sequence>
<keyword evidence="2" id="KW-1185">Reference proteome</keyword>
<keyword evidence="1" id="KW-0378">Hydrolase</keyword>
<dbReference type="EMBL" id="CP168151">
    <property type="protein sequence ID" value="XFD39238.1"/>
    <property type="molecule type" value="Genomic_DNA"/>
</dbReference>
<name>A0ACD5DDL5_9LACO</name>
<proteinExistence type="predicted"/>
<reference evidence="1" key="1">
    <citation type="submission" date="2024-08" db="EMBL/GenBank/DDBJ databases">
        <title>Lentilactobacillus sp. nov., isolated from tree bark.</title>
        <authorList>
            <person name="Phuengjayaem S."/>
            <person name="Tanasupawat S."/>
        </authorList>
    </citation>
    <scope>NUCLEOTIDE SEQUENCE</scope>
    <source>
        <strain evidence="1">SPB1-3</strain>
    </source>
</reference>
<dbReference type="EC" id="3.1.-.-" evidence="1"/>
<evidence type="ECO:0000313" key="2">
    <source>
        <dbReference type="Proteomes" id="UP001149860"/>
    </source>
</evidence>
<accession>A0ACD5DDL5</accession>
<keyword evidence="1" id="KW-0540">Nuclease</keyword>
<organism evidence="1 2">
    <name type="scientific">Lentilactobacillus terminaliae</name>
    <dbReference type="NCBI Taxonomy" id="3003483"/>
    <lineage>
        <taxon>Bacteria</taxon>
        <taxon>Bacillati</taxon>
        <taxon>Bacillota</taxon>
        <taxon>Bacilli</taxon>
        <taxon>Lactobacillales</taxon>
        <taxon>Lactobacillaceae</taxon>
        <taxon>Lentilactobacillus</taxon>
    </lineage>
</organism>
<keyword evidence="1" id="KW-0255">Endonuclease</keyword>
<protein>
    <submittedName>
        <fullName evidence="1">HNH endonuclease signature motif containing protein</fullName>
        <ecNumber evidence="1">3.1.-.-</ecNumber>
    </submittedName>
</protein>
<evidence type="ECO:0000313" key="1">
    <source>
        <dbReference type="EMBL" id="XFD39238.1"/>
    </source>
</evidence>